<dbReference type="PIRSF" id="PIRSF037112">
    <property type="entry name" value="Antirestriction_ArdC"/>
    <property type="match status" value="1"/>
</dbReference>
<dbReference type="Pfam" id="PF18818">
    <property type="entry name" value="MPTase-PolyVal"/>
    <property type="match status" value="1"/>
</dbReference>
<dbReference type="RefSeq" id="WP_183488840.1">
    <property type="nucleotide sequence ID" value="NZ_JACIDZ010000013.1"/>
</dbReference>
<dbReference type="Pfam" id="PF08401">
    <property type="entry name" value="ArdcN"/>
    <property type="match status" value="1"/>
</dbReference>
<dbReference type="InterPro" id="IPR013610">
    <property type="entry name" value="ArdC_N"/>
</dbReference>
<dbReference type="AlphaFoldDB" id="A0A7W6KLQ1"/>
<feature type="domain" description="Polyvalent protein metallopeptidase" evidence="2">
    <location>
        <begin position="155"/>
        <end position="278"/>
    </location>
</feature>
<dbReference type="EMBL" id="JACIDZ010000013">
    <property type="protein sequence ID" value="MBB4123603.1"/>
    <property type="molecule type" value="Genomic_DNA"/>
</dbReference>
<dbReference type="GO" id="GO:0003697">
    <property type="term" value="F:single-stranded DNA binding"/>
    <property type="evidence" value="ECO:0007669"/>
    <property type="project" value="InterPro"/>
</dbReference>
<feature type="domain" description="N-terminal" evidence="1">
    <location>
        <begin position="11"/>
        <end position="125"/>
    </location>
</feature>
<protein>
    <submittedName>
        <fullName evidence="3">Antirestriction protein ArdC</fullName>
    </submittedName>
</protein>
<accession>A0A7W6KLQ1</accession>
<proteinExistence type="predicted"/>
<gene>
    <name evidence="3" type="ORF">GGR30_003551</name>
</gene>
<evidence type="ECO:0000313" key="3">
    <source>
        <dbReference type="EMBL" id="MBB4123603.1"/>
    </source>
</evidence>
<evidence type="ECO:0000259" key="1">
    <source>
        <dbReference type="Pfam" id="PF08401"/>
    </source>
</evidence>
<evidence type="ECO:0000259" key="2">
    <source>
        <dbReference type="Pfam" id="PF18818"/>
    </source>
</evidence>
<organism evidence="3 4">
    <name type="scientific">Martelella radicis</name>
    <dbReference type="NCBI Taxonomy" id="1397476"/>
    <lineage>
        <taxon>Bacteria</taxon>
        <taxon>Pseudomonadati</taxon>
        <taxon>Pseudomonadota</taxon>
        <taxon>Alphaproteobacteria</taxon>
        <taxon>Hyphomicrobiales</taxon>
        <taxon>Aurantimonadaceae</taxon>
        <taxon>Martelella</taxon>
    </lineage>
</organism>
<dbReference type="Proteomes" id="UP000530571">
    <property type="component" value="Unassembled WGS sequence"/>
</dbReference>
<keyword evidence="4" id="KW-1185">Reference proteome</keyword>
<sequence length="300" mass="33900">MTVTRENTGPDIYQLVTDRIIQAIEAGTPPWQKPWTGGAGFAGFPRRSNGEFYKGINVVILWCIAAENGYRSSYWLTYKQAKAMDAQVRRGEKSAPVVKYGTFEVDDPDSSETVVRPYARGYRVFNADQIDGLPDYFYGADPDEPRDLGTEPNVELDRFFAATGIEIRTTDEPQAFYHLLDDYVHMPPIATFHSANGYYASLAHEMIHATSHKRRLDRDQRFTRKSELAFEELCAEIGSAMLCVSLGLVPDFEQSAAYVESWLRSLKDDKKFIFRAASEAQKATDFLLQAMSDQDVQRAA</sequence>
<comment type="caution">
    <text evidence="3">The sequence shown here is derived from an EMBL/GenBank/DDBJ whole genome shotgun (WGS) entry which is preliminary data.</text>
</comment>
<evidence type="ECO:0000313" key="4">
    <source>
        <dbReference type="Proteomes" id="UP000530571"/>
    </source>
</evidence>
<dbReference type="InterPro" id="IPR017113">
    <property type="entry name" value="Antirestriction_ArdC"/>
</dbReference>
<name>A0A7W6KLQ1_9HYPH</name>
<reference evidence="3 4" key="1">
    <citation type="submission" date="2020-08" db="EMBL/GenBank/DDBJ databases">
        <title>Genomic Encyclopedia of Type Strains, Phase IV (KMG-IV): sequencing the most valuable type-strain genomes for metagenomic binning, comparative biology and taxonomic classification.</title>
        <authorList>
            <person name="Goeker M."/>
        </authorList>
    </citation>
    <scope>NUCLEOTIDE SEQUENCE [LARGE SCALE GENOMIC DNA]</scope>
    <source>
        <strain evidence="3 4">DSM 28101</strain>
    </source>
</reference>
<dbReference type="InterPro" id="IPR041459">
    <property type="entry name" value="MPTase-PolyVal"/>
</dbReference>